<evidence type="ECO:0000256" key="6">
    <source>
        <dbReference type="ARBA" id="ARBA00022723"/>
    </source>
</evidence>
<dbReference type="AlphaFoldDB" id="A0A150WQU0"/>
<accession>A0A150WQU0</accession>
<keyword evidence="6 10" id="KW-0479">Metal-binding</keyword>
<dbReference type="SUPFAM" id="SSF102114">
    <property type="entry name" value="Radical SAM enzymes"/>
    <property type="match status" value="1"/>
</dbReference>
<keyword evidence="10" id="KW-0004">4Fe-4S</keyword>
<dbReference type="SFLD" id="SFLDF00562">
    <property type="entry name" value="HemN-like__clustered_with_heat"/>
    <property type="match status" value="1"/>
</dbReference>
<dbReference type="InterPro" id="IPR010723">
    <property type="entry name" value="HemN_C"/>
</dbReference>
<dbReference type="GO" id="GO:0004109">
    <property type="term" value="F:coproporphyrinogen oxidase activity"/>
    <property type="evidence" value="ECO:0007669"/>
    <property type="project" value="InterPro"/>
</dbReference>
<dbReference type="Pfam" id="PF04055">
    <property type="entry name" value="Radical_SAM"/>
    <property type="match status" value="1"/>
</dbReference>
<evidence type="ECO:0000256" key="4">
    <source>
        <dbReference type="ARBA" id="ARBA00022617"/>
    </source>
</evidence>
<evidence type="ECO:0000256" key="3">
    <source>
        <dbReference type="ARBA" id="ARBA00017228"/>
    </source>
</evidence>
<dbReference type="Pfam" id="PF06969">
    <property type="entry name" value="HemN_C"/>
    <property type="match status" value="1"/>
</dbReference>
<feature type="domain" description="Radical SAM core" evidence="11">
    <location>
        <begin position="1"/>
        <end position="235"/>
    </location>
</feature>
<dbReference type="Gene3D" id="3.20.20.70">
    <property type="entry name" value="Aldolase class I"/>
    <property type="match status" value="1"/>
</dbReference>
<evidence type="ECO:0000256" key="1">
    <source>
        <dbReference type="ARBA" id="ARBA00001966"/>
    </source>
</evidence>
<keyword evidence="5 10" id="KW-0949">S-adenosyl-L-methionine</keyword>
<keyword evidence="13" id="KW-1185">Reference proteome</keyword>
<dbReference type="InterPro" id="IPR006638">
    <property type="entry name" value="Elp3/MiaA/NifB-like_rSAM"/>
</dbReference>
<dbReference type="InterPro" id="IPR034505">
    <property type="entry name" value="Coproporphyrinogen-III_oxidase"/>
</dbReference>
<evidence type="ECO:0000259" key="11">
    <source>
        <dbReference type="PROSITE" id="PS51918"/>
    </source>
</evidence>
<dbReference type="InterPro" id="IPR013785">
    <property type="entry name" value="Aldolase_TIM"/>
</dbReference>
<name>A0A150WQU0_BDEBC</name>
<evidence type="ECO:0000256" key="7">
    <source>
        <dbReference type="ARBA" id="ARBA00023004"/>
    </source>
</evidence>
<protein>
    <recommendedName>
        <fullName evidence="3 10">Heme chaperone HemW</fullName>
    </recommendedName>
</protein>
<dbReference type="CDD" id="cd01335">
    <property type="entry name" value="Radical_SAM"/>
    <property type="match status" value="1"/>
</dbReference>
<evidence type="ECO:0000256" key="5">
    <source>
        <dbReference type="ARBA" id="ARBA00022691"/>
    </source>
</evidence>
<dbReference type="EMBL" id="LUKE01000001">
    <property type="protein sequence ID" value="KYG66669.1"/>
    <property type="molecule type" value="Genomic_DNA"/>
</dbReference>
<evidence type="ECO:0000256" key="2">
    <source>
        <dbReference type="ARBA" id="ARBA00006100"/>
    </source>
</evidence>
<dbReference type="PROSITE" id="PS51918">
    <property type="entry name" value="RADICAL_SAM"/>
    <property type="match status" value="1"/>
</dbReference>
<sequence length="392" mass="45126">MAFGIYVHIPYCIQRCTYCDFATYEQSKILPPDQYVELLFKEIRQKHKYYPPQSLDTIYFGGGTPSLIPAHLIVSIIKELGRFGFTTRPDTEITIEINPATINEEKLKIYLDNGINRFSVGAQTFDDRLLKMVNREHNAKQTLETLDLLRAHNLNFSFDILFALPSQTVAGLKNDVKIAMEQGAKHISPYCLTVPDGHPLSKGRPIDDEQVDMFDIIAEELNANKFKQYEISNFAIPGYESRHNMLYWVDQPYWSLGLSAHSYSKESQWGTRYWNINSIGEYQKQILAHDGEEHSSPSKHLPPSQFEVLEMNQALTDFCHTSMRLMRGLNVQQLASKFPADVTQKVDSILNRLKEKSWVAFDDGHWFLTREGLVLSNKVFQDLTFLSEDLDQ</sequence>
<dbReference type="SMART" id="SM00729">
    <property type="entry name" value="Elp3"/>
    <property type="match status" value="1"/>
</dbReference>
<keyword evidence="8 10" id="KW-0411">Iron-sulfur</keyword>
<dbReference type="GO" id="GO:0046872">
    <property type="term" value="F:metal ion binding"/>
    <property type="evidence" value="ECO:0007669"/>
    <property type="project" value="UniProtKB-UniRule"/>
</dbReference>
<comment type="cofactor">
    <cofactor evidence="1">
        <name>[4Fe-4S] cluster</name>
        <dbReference type="ChEBI" id="CHEBI:49883"/>
    </cofactor>
</comment>
<dbReference type="PANTHER" id="PTHR13932">
    <property type="entry name" value="COPROPORPHYRINIGEN III OXIDASE"/>
    <property type="match status" value="1"/>
</dbReference>
<dbReference type="PANTHER" id="PTHR13932:SF5">
    <property type="entry name" value="RADICAL S-ADENOSYL METHIONINE DOMAIN-CONTAINING PROTEIN 1, MITOCHONDRIAL"/>
    <property type="match status" value="1"/>
</dbReference>
<dbReference type="InterPro" id="IPR007197">
    <property type="entry name" value="rSAM"/>
</dbReference>
<organism evidence="12 13">
    <name type="scientific">Bdellovibrio bacteriovorus</name>
    <dbReference type="NCBI Taxonomy" id="959"/>
    <lineage>
        <taxon>Bacteria</taxon>
        <taxon>Pseudomonadati</taxon>
        <taxon>Bdellovibrionota</taxon>
        <taxon>Bdellovibrionia</taxon>
        <taxon>Bdellovibrionales</taxon>
        <taxon>Pseudobdellovibrionaceae</taxon>
        <taxon>Bdellovibrio</taxon>
    </lineage>
</organism>
<dbReference type="SFLD" id="SFLDG01065">
    <property type="entry name" value="anaerobic_coproporphyrinogen-I"/>
    <property type="match status" value="1"/>
</dbReference>
<dbReference type="GO" id="GO:0006779">
    <property type="term" value="P:porphyrin-containing compound biosynthetic process"/>
    <property type="evidence" value="ECO:0007669"/>
    <property type="project" value="InterPro"/>
</dbReference>
<evidence type="ECO:0000256" key="8">
    <source>
        <dbReference type="ARBA" id="ARBA00023014"/>
    </source>
</evidence>
<comment type="function">
    <text evidence="10">Probably acts as a heme chaperone, transferring heme to an unknown acceptor. Binds one molecule of heme per monomer, possibly covalently. Binds 1 [4Fe-4S] cluster. The cluster is coordinated with 3 cysteines and an exchangeable S-adenosyl-L-methionine.</text>
</comment>
<dbReference type="InterPro" id="IPR058240">
    <property type="entry name" value="rSAM_sf"/>
</dbReference>
<dbReference type="GO" id="GO:0051539">
    <property type="term" value="F:4 iron, 4 sulfur cluster binding"/>
    <property type="evidence" value="ECO:0007669"/>
    <property type="project" value="UniProtKB-UniRule"/>
</dbReference>
<dbReference type="SFLD" id="SFLDS00029">
    <property type="entry name" value="Radical_SAM"/>
    <property type="match status" value="1"/>
</dbReference>
<comment type="similarity">
    <text evidence="2">Belongs to the anaerobic coproporphyrinogen-III oxidase family. HemW subfamily.</text>
</comment>
<keyword evidence="4 10" id="KW-0349">Heme</keyword>
<comment type="caution">
    <text evidence="12">The sequence shown here is derived from an EMBL/GenBank/DDBJ whole genome shotgun (WGS) entry which is preliminary data.</text>
</comment>
<dbReference type="OrthoDB" id="5288668at2"/>
<evidence type="ECO:0000313" key="12">
    <source>
        <dbReference type="EMBL" id="KYG66669.1"/>
    </source>
</evidence>
<evidence type="ECO:0000313" key="13">
    <source>
        <dbReference type="Proteomes" id="UP000075320"/>
    </source>
</evidence>
<proteinExistence type="inferred from homology"/>
<gene>
    <name evidence="12" type="ORF">AZI86_06385</name>
</gene>
<dbReference type="RefSeq" id="WP_061834236.1">
    <property type="nucleotide sequence ID" value="NZ_LUKE01000001.1"/>
</dbReference>
<evidence type="ECO:0000256" key="10">
    <source>
        <dbReference type="RuleBase" id="RU364116"/>
    </source>
</evidence>
<keyword evidence="7 10" id="KW-0408">Iron</keyword>
<keyword evidence="10" id="KW-0963">Cytoplasm</keyword>
<dbReference type="GO" id="GO:0005737">
    <property type="term" value="C:cytoplasm"/>
    <property type="evidence" value="ECO:0007669"/>
    <property type="project" value="UniProtKB-SubCell"/>
</dbReference>
<evidence type="ECO:0000256" key="9">
    <source>
        <dbReference type="ARBA" id="ARBA00023186"/>
    </source>
</evidence>
<keyword evidence="9 10" id="KW-0143">Chaperone</keyword>
<reference evidence="12 13" key="1">
    <citation type="submission" date="2016-03" db="EMBL/GenBank/DDBJ databases">
        <authorList>
            <person name="Ploux O."/>
        </authorList>
    </citation>
    <scope>NUCLEOTIDE SEQUENCE [LARGE SCALE GENOMIC DNA]</scope>
    <source>
        <strain evidence="12 13">R0</strain>
    </source>
</reference>
<dbReference type="NCBIfam" id="TIGR00539">
    <property type="entry name" value="hemN_rel"/>
    <property type="match status" value="1"/>
</dbReference>
<comment type="subcellular location">
    <subcellularLocation>
        <location evidence="10">Cytoplasm</location>
    </subcellularLocation>
</comment>
<dbReference type="Proteomes" id="UP000075320">
    <property type="component" value="Unassembled WGS sequence"/>
</dbReference>
<dbReference type="InterPro" id="IPR004559">
    <property type="entry name" value="HemW-like"/>
</dbReference>